<proteinExistence type="predicted"/>
<feature type="domain" description="DUF6900" evidence="1">
    <location>
        <begin position="100"/>
        <end position="144"/>
    </location>
</feature>
<evidence type="ECO:0000313" key="2">
    <source>
        <dbReference type="EMBL" id="CAB3743661.1"/>
    </source>
</evidence>
<dbReference type="Pfam" id="PF21841">
    <property type="entry name" value="DUF6900"/>
    <property type="match status" value="1"/>
</dbReference>
<evidence type="ECO:0000259" key="1">
    <source>
        <dbReference type="Pfam" id="PF21841"/>
    </source>
</evidence>
<dbReference type="RefSeq" id="WP_254600785.1">
    <property type="nucleotide sequence ID" value="NZ_CADIJQ010000018.1"/>
</dbReference>
<dbReference type="AlphaFoldDB" id="A0A6S7AT42"/>
<sequence>MSRDESEMKRGLIAYLQGYGGNNLAGLSAIAACGAWPALAARESERRMAHFLESLPLDEVQAIAQSKINLNELASKVLGQLNTESPPMAMPQLSDAAELAIQNIALEILDIECLELQRIRSKDYREIPVWDLWRALQAAYLAGMVDHHRNG</sequence>
<reference evidence="2 3" key="1">
    <citation type="submission" date="2020-04" db="EMBL/GenBank/DDBJ databases">
        <authorList>
            <person name="De Canck E."/>
        </authorList>
    </citation>
    <scope>NUCLEOTIDE SEQUENCE [LARGE SCALE GENOMIC DNA]</scope>
    <source>
        <strain evidence="2 3">LMG 3441</strain>
    </source>
</reference>
<protein>
    <recommendedName>
        <fullName evidence="1">DUF6900 domain-containing protein</fullName>
    </recommendedName>
</protein>
<dbReference type="Proteomes" id="UP000494269">
    <property type="component" value="Unassembled WGS sequence"/>
</dbReference>
<evidence type="ECO:0000313" key="3">
    <source>
        <dbReference type="Proteomes" id="UP000494269"/>
    </source>
</evidence>
<keyword evidence="3" id="KW-1185">Reference proteome</keyword>
<dbReference type="InterPro" id="IPR054195">
    <property type="entry name" value="DUF6900"/>
</dbReference>
<gene>
    <name evidence="2" type="ORF">LMG3441_06025</name>
</gene>
<dbReference type="PROSITE" id="PS51257">
    <property type="entry name" value="PROKAR_LIPOPROTEIN"/>
    <property type="match status" value="1"/>
</dbReference>
<accession>A0A6S7AT42</accession>
<organism evidence="2 3">
    <name type="scientific">Achromobacter kerstersii</name>
    <dbReference type="NCBI Taxonomy" id="1353890"/>
    <lineage>
        <taxon>Bacteria</taxon>
        <taxon>Pseudomonadati</taxon>
        <taxon>Pseudomonadota</taxon>
        <taxon>Betaproteobacteria</taxon>
        <taxon>Burkholderiales</taxon>
        <taxon>Alcaligenaceae</taxon>
        <taxon>Achromobacter</taxon>
    </lineage>
</organism>
<dbReference type="EMBL" id="CADIJQ010000018">
    <property type="protein sequence ID" value="CAB3743661.1"/>
    <property type="molecule type" value="Genomic_DNA"/>
</dbReference>
<name>A0A6S7AT42_9BURK</name>